<protein>
    <submittedName>
        <fullName evidence="3">Uncharacterized protein</fullName>
    </submittedName>
</protein>
<feature type="region of interest" description="Disordered" evidence="1">
    <location>
        <begin position="129"/>
        <end position="196"/>
    </location>
</feature>
<keyword evidence="2" id="KW-1133">Transmembrane helix</keyword>
<organism evidence="3 4">
    <name type="scientific">Ensete ventricosum</name>
    <name type="common">Abyssinian banana</name>
    <name type="synonym">Musa ensete</name>
    <dbReference type="NCBI Taxonomy" id="4639"/>
    <lineage>
        <taxon>Eukaryota</taxon>
        <taxon>Viridiplantae</taxon>
        <taxon>Streptophyta</taxon>
        <taxon>Embryophyta</taxon>
        <taxon>Tracheophyta</taxon>
        <taxon>Spermatophyta</taxon>
        <taxon>Magnoliopsida</taxon>
        <taxon>Liliopsida</taxon>
        <taxon>Zingiberales</taxon>
        <taxon>Musaceae</taxon>
        <taxon>Ensete</taxon>
    </lineage>
</organism>
<reference evidence="3 4" key="1">
    <citation type="journal article" date="2014" name="Agronomy (Basel)">
        <title>A Draft Genome Sequence for Ensete ventricosum, the Drought-Tolerant Tree Against Hunger.</title>
        <authorList>
            <person name="Harrison J."/>
            <person name="Moore K.A."/>
            <person name="Paszkiewicz K."/>
            <person name="Jones T."/>
            <person name="Grant M."/>
            <person name="Ambacheew D."/>
            <person name="Muzemil S."/>
            <person name="Studholme D.J."/>
        </authorList>
    </citation>
    <scope>NUCLEOTIDE SEQUENCE [LARGE SCALE GENOMIC DNA]</scope>
</reference>
<evidence type="ECO:0000313" key="4">
    <source>
        <dbReference type="Proteomes" id="UP000287651"/>
    </source>
</evidence>
<dbReference type="Pfam" id="PF14364">
    <property type="entry name" value="DUF4408"/>
    <property type="match status" value="1"/>
</dbReference>
<comment type="caution">
    <text evidence="3">The sequence shown here is derived from an EMBL/GenBank/DDBJ whole genome shotgun (WGS) entry which is preliminary data.</text>
</comment>
<dbReference type="InterPro" id="IPR025520">
    <property type="entry name" value="DUF4408"/>
</dbReference>
<accession>A0A444CLP7</accession>
<dbReference type="PANTHER" id="PTHR33098">
    <property type="entry name" value="COTTON FIBER (DUF761)"/>
    <property type="match status" value="1"/>
</dbReference>
<evidence type="ECO:0000256" key="2">
    <source>
        <dbReference type="SAM" id="Phobius"/>
    </source>
</evidence>
<name>A0A444CLP7_ENSVE</name>
<dbReference type="Proteomes" id="UP000287651">
    <property type="component" value="Unassembled WGS sequence"/>
</dbReference>
<keyword evidence="2" id="KW-0812">Transmembrane</keyword>
<gene>
    <name evidence="3" type="ORF">B296_00047366</name>
</gene>
<dbReference type="EMBL" id="AMZH03009248">
    <property type="protein sequence ID" value="RRT57261.1"/>
    <property type="molecule type" value="Genomic_DNA"/>
</dbReference>
<evidence type="ECO:0000256" key="1">
    <source>
        <dbReference type="SAM" id="MobiDB-lite"/>
    </source>
</evidence>
<keyword evidence="2" id="KW-0472">Membrane</keyword>
<sequence>MANPRWNSQTNGYDTAIWAAKITFCFLGILSFGAAARAAVPAAVEALASAVPGFWEFLRTWLAPPYLFIAVHFIILVIWKLSDQKQEHHQHREQWAAAELMAEPGNPAKVKSFEPLHISPVPILRKPSPEMWRDEISPSPTTPALRAPDPGESSTSDASCLTTESGEISTASSASVVKKSAEPESMSSLKVKKDEDEAAAVATAAGIENDSMEATWKAIMEKSSRAAGVPPPAASSGRGSRQPEATPSSTGQDELNRRFDDFIKKNYEQIRFLSSRQR</sequence>
<feature type="transmembrane region" description="Helical" evidence="2">
    <location>
        <begin position="62"/>
        <end position="82"/>
    </location>
</feature>
<feature type="compositionally biased region" description="Polar residues" evidence="1">
    <location>
        <begin position="152"/>
        <end position="170"/>
    </location>
</feature>
<proteinExistence type="predicted"/>
<dbReference type="AlphaFoldDB" id="A0A444CLP7"/>
<evidence type="ECO:0000313" key="3">
    <source>
        <dbReference type="EMBL" id="RRT57261.1"/>
    </source>
</evidence>
<feature type="compositionally biased region" description="Polar residues" evidence="1">
    <location>
        <begin position="243"/>
        <end position="253"/>
    </location>
</feature>
<dbReference type="PANTHER" id="PTHR33098:SF109">
    <property type="entry name" value="OS07G0563400 PROTEIN"/>
    <property type="match status" value="1"/>
</dbReference>
<feature type="region of interest" description="Disordered" evidence="1">
    <location>
        <begin position="223"/>
        <end position="258"/>
    </location>
</feature>